<evidence type="ECO:0008006" key="3">
    <source>
        <dbReference type="Google" id="ProtNLM"/>
    </source>
</evidence>
<evidence type="ECO:0000313" key="1">
    <source>
        <dbReference type="EMBL" id="UVW35760.1"/>
    </source>
</evidence>
<gene>
    <name evidence="1" type="ORF">NYF23_03895</name>
</gene>
<organism evidence="1 2">
    <name type="scientific">SAR92 clade bacterium H455</name>
    <dbReference type="NCBI Taxonomy" id="2974818"/>
    <lineage>
        <taxon>Bacteria</taxon>
        <taxon>Pseudomonadati</taxon>
        <taxon>Pseudomonadota</taxon>
        <taxon>Gammaproteobacteria</taxon>
        <taxon>Cellvibrionales</taxon>
        <taxon>Porticoccaceae</taxon>
        <taxon>SAR92 clade</taxon>
    </lineage>
</organism>
<name>A0ABY5TQW9_9GAMM</name>
<keyword evidence="2" id="KW-1185">Reference proteome</keyword>
<reference evidence="1" key="1">
    <citation type="submission" date="2022-08" db="EMBL/GenBank/DDBJ databases">
        <title>Catabolic pathway analysis in culturable SAR92 clade bacteria reveals their overlooked roles in DMSP degradation in coastal seas.</title>
        <authorList>
            <person name="He X."/>
            <person name="Zhang X."/>
            <person name="Zhang Y."/>
        </authorList>
    </citation>
    <scope>NUCLEOTIDE SEQUENCE</scope>
    <source>
        <strain evidence="1">H455</strain>
    </source>
</reference>
<evidence type="ECO:0000313" key="2">
    <source>
        <dbReference type="Proteomes" id="UP001059934"/>
    </source>
</evidence>
<proteinExistence type="predicted"/>
<sequence>MGIDLDNDFETERPEPPIHPIQQFDDDGRSLISCIDMLNRVSYFVDLLNHIEVGEDDNSGRDCGLSSHATTAYRNIITMLYQSLRFISASLSINEAEEFGRKSAGQASKCLDALNSVSDKLQELIDQSENEYDATDGASHFLDQLIQKLRSVQILLNEATVPLFEERKHSSDSDE</sequence>
<dbReference type="Proteomes" id="UP001059934">
    <property type="component" value="Chromosome"/>
</dbReference>
<protein>
    <recommendedName>
        <fullName evidence="3">HPt domain-containing protein</fullName>
    </recommendedName>
</protein>
<accession>A0ABY5TQW9</accession>
<dbReference type="EMBL" id="CP103416">
    <property type="protein sequence ID" value="UVW35760.1"/>
    <property type="molecule type" value="Genomic_DNA"/>
</dbReference>